<evidence type="ECO:0000256" key="3">
    <source>
        <dbReference type="ARBA" id="ARBA00022452"/>
    </source>
</evidence>
<keyword evidence="3 10" id="KW-1134">Transmembrane beta strand</keyword>
<accession>A0A512JKI3</accession>
<keyword evidence="4 10" id="KW-0812">Transmembrane</keyword>
<dbReference type="InterPro" id="IPR003684">
    <property type="entry name" value="Porin_alphabac"/>
</dbReference>
<comment type="similarity">
    <text evidence="1 10">Belongs to the alphaproteobacteria porin family.</text>
</comment>
<comment type="caution">
    <text evidence="11">The sequence shown here is derived from an EMBL/GenBank/DDBJ whole genome shotgun (WGS) entry which is preliminary data.</text>
</comment>
<keyword evidence="5" id="KW-0732">Signal</keyword>
<dbReference type="AlphaFoldDB" id="A0A512JKI3"/>
<evidence type="ECO:0000256" key="4">
    <source>
        <dbReference type="ARBA" id="ARBA00022692"/>
    </source>
</evidence>
<gene>
    <name evidence="11" type="ORF">MGN01_22370</name>
</gene>
<evidence type="ECO:0000256" key="6">
    <source>
        <dbReference type="ARBA" id="ARBA00023065"/>
    </source>
</evidence>
<dbReference type="GO" id="GO:0009279">
    <property type="term" value="C:cell outer membrane"/>
    <property type="evidence" value="ECO:0007669"/>
    <property type="project" value="UniProtKB-SubCell"/>
</dbReference>
<organism evidence="11 12">
    <name type="scientific">Methylobacterium gnaphalii</name>
    <dbReference type="NCBI Taxonomy" id="1010610"/>
    <lineage>
        <taxon>Bacteria</taxon>
        <taxon>Pseudomonadati</taxon>
        <taxon>Pseudomonadota</taxon>
        <taxon>Alphaproteobacteria</taxon>
        <taxon>Hyphomicrobiales</taxon>
        <taxon>Methylobacteriaceae</taxon>
        <taxon>Methylobacterium</taxon>
    </lineage>
</organism>
<comment type="subcellular location">
    <subcellularLocation>
        <location evidence="10">Cell outer membrane</location>
        <topology evidence="10">Multi-pass membrane protein</topology>
    </subcellularLocation>
</comment>
<reference evidence="11 12" key="1">
    <citation type="submission" date="2019-07" db="EMBL/GenBank/DDBJ databases">
        <title>Whole genome shotgun sequence of Methylobacterium gnaphalii NBRC 107716.</title>
        <authorList>
            <person name="Hosoyama A."/>
            <person name="Uohara A."/>
            <person name="Ohji S."/>
            <person name="Ichikawa N."/>
        </authorList>
    </citation>
    <scope>NUCLEOTIDE SEQUENCE [LARGE SCALE GENOMIC DNA]</scope>
    <source>
        <strain evidence="11 12">NBRC 107716</strain>
    </source>
</reference>
<dbReference type="Pfam" id="PF02530">
    <property type="entry name" value="Porin_2"/>
    <property type="match status" value="1"/>
</dbReference>
<protein>
    <recommendedName>
        <fullName evidence="10">Porin</fullName>
    </recommendedName>
</protein>
<evidence type="ECO:0000256" key="2">
    <source>
        <dbReference type="ARBA" id="ARBA00022448"/>
    </source>
</evidence>
<keyword evidence="6 10" id="KW-0406">Ion transport</keyword>
<evidence type="ECO:0000256" key="10">
    <source>
        <dbReference type="RuleBase" id="RU364005"/>
    </source>
</evidence>
<evidence type="ECO:0000256" key="9">
    <source>
        <dbReference type="ARBA" id="ARBA00023237"/>
    </source>
</evidence>
<dbReference type="EMBL" id="BJZV01000011">
    <property type="protein sequence ID" value="GEP10392.1"/>
    <property type="molecule type" value="Genomic_DNA"/>
</dbReference>
<keyword evidence="9 10" id="KW-0998">Cell outer membrane</keyword>
<sequence>MPRWSPTDATRLSNATSLRESIPEAFFMTRDLWPRGARRRRPQSLGLGARSVFAGTRAMLRLCPLALLLAATPAAAFERAPLPSEGAMQKCPEQGPGFARIPGTSTCIRVSGRVVAGADVGTDARTYSAGTTNGRFAIDTRTDTGAGPMRSFVRIDAGRR</sequence>
<keyword evidence="12" id="KW-1185">Reference proteome</keyword>
<keyword evidence="8 10" id="KW-0472">Membrane</keyword>
<evidence type="ECO:0000256" key="5">
    <source>
        <dbReference type="ARBA" id="ARBA00022729"/>
    </source>
</evidence>
<dbReference type="Proteomes" id="UP000321750">
    <property type="component" value="Unassembled WGS sequence"/>
</dbReference>
<proteinExistence type="inferred from homology"/>
<evidence type="ECO:0000256" key="7">
    <source>
        <dbReference type="ARBA" id="ARBA00023114"/>
    </source>
</evidence>
<comment type="domain">
    <text evidence="10">Consists of 16-stranded beta-barrel sheets, with large surface-exposed loops, that form a transmembrane pore at the center of each barrel. The pore is partially ocluded by a peptide loop that folds into the pore lumen.</text>
</comment>
<evidence type="ECO:0000313" key="12">
    <source>
        <dbReference type="Proteomes" id="UP000321750"/>
    </source>
</evidence>
<evidence type="ECO:0000256" key="8">
    <source>
        <dbReference type="ARBA" id="ARBA00023136"/>
    </source>
</evidence>
<comment type="function">
    <text evidence="10">Forms passive diffusion pores that allow small molecular weight hydrophilic materials across the outer membrane.</text>
</comment>
<keyword evidence="7 10" id="KW-0626">Porin</keyword>
<dbReference type="GO" id="GO:0006811">
    <property type="term" value="P:monoatomic ion transport"/>
    <property type="evidence" value="ECO:0007669"/>
    <property type="project" value="UniProtKB-KW"/>
</dbReference>
<evidence type="ECO:0000256" key="1">
    <source>
        <dbReference type="ARBA" id="ARBA00009521"/>
    </source>
</evidence>
<dbReference type="GO" id="GO:0046930">
    <property type="term" value="C:pore complex"/>
    <property type="evidence" value="ECO:0007669"/>
    <property type="project" value="UniProtKB-KW"/>
</dbReference>
<dbReference type="GO" id="GO:0015288">
    <property type="term" value="F:porin activity"/>
    <property type="evidence" value="ECO:0007669"/>
    <property type="project" value="UniProtKB-KW"/>
</dbReference>
<keyword evidence="2 10" id="KW-0813">Transport</keyword>
<name>A0A512JKI3_9HYPH</name>
<evidence type="ECO:0000313" key="11">
    <source>
        <dbReference type="EMBL" id="GEP10392.1"/>
    </source>
</evidence>